<sequence>MIKSSPELFQPNLVVEPWLQETFLAVGRRGEVEQPTSFVRRWGGRRGGTSATGRDGVTAAAIDRGEE</sequence>
<dbReference type="Proteomes" id="UP000237105">
    <property type="component" value="Unassembled WGS sequence"/>
</dbReference>
<evidence type="ECO:0000256" key="1">
    <source>
        <dbReference type="SAM" id="MobiDB-lite"/>
    </source>
</evidence>
<gene>
    <name evidence="2" type="ORF">PanWU01x14_065540</name>
</gene>
<dbReference type="EMBL" id="JXTB01000039">
    <property type="protein sequence ID" value="PON72519.1"/>
    <property type="molecule type" value="Genomic_DNA"/>
</dbReference>
<organism evidence="2 3">
    <name type="scientific">Parasponia andersonii</name>
    <name type="common">Sponia andersonii</name>
    <dbReference type="NCBI Taxonomy" id="3476"/>
    <lineage>
        <taxon>Eukaryota</taxon>
        <taxon>Viridiplantae</taxon>
        <taxon>Streptophyta</taxon>
        <taxon>Embryophyta</taxon>
        <taxon>Tracheophyta</taxon>
        <taxon>Spermatophyta</taxon>
        <taxon>Magnoliopsida</taxon>
        <taxon>eudicotyledons</taxon>
        <taxon>Gunneridae</taxon>
        <taxon>Pentapetalae</taxon>
        <taxon>rosids</taxon>
        <taxon>fabids</taxon>
        <taxon>Rosales</taxon>
        <taxon>Cannabaceae</taxon>
        <taxon>Parasponia</taxon>
    </lineage>
</organism>
<reference evidence="3" key="1">
    <citation type="submission" date="2016-06" db="EMBL/GenBank/DDBJ databases">
        <title>Parallel loss of symbiosis genes in relatives of nitrogen-fixing non-legume Parasponia.</title>
        <authorList>
            <person name="Van Velzen R."/>
            <person name="Holmer R."/>
            <person name="Bu F."/>
            <person name="Rutten L."/>
            <person name="Van Zeijl A."/>
            <person name="Liu W."/>
            <person name="Santuari L."/>
            <person name="Cao Q."/>
            <person name="Sharma T."/>
            <person name="Shen D."/>
            <person name="Roswanjaya Y."/>
            <person name="Wardhani T."/>
            <person name="Kalhor M.S."/>
            <person name="Jansen J."/>
            <person name="Van den Hoogen J."/>
            <person name="Gungor B."/>
            <person name="Hartog M."/>
            <person name="Hontelez J."/>
            <person name="Verver J."/>
            <person name="Yang W.-C."/>
            <person name="Schijlen E."/>
            <person name="Repin R."/>
            <person name="Schilthuizen M."/>
            <person name="Schranz E."/>
            <person name="Heidstra R."/>
            <person name="Miyata K."/>
            <person name="Fedorova E."/>
            <person name="Kohlen W."/>
            <person name="Bisseling T."/>
            <person name="Smit S."/>
            <person name="Geurts R."/>
        </authorList>
    </citation>
    <scope>NUCLEOTIDE SEQUENCE [LARGE SCALE GENOMIC DNA]</scope>
    <source>
        <strain evidence="3">cv. WU1-14</strain>
    </source>
</reference>
<evidence type="ECO:0000313" key="3">
    <source>
        <dbReference type="Proteomes" id="UP000237105"/>
    </source>
</evidence>
<proteinExistence type="predicted"/>
<accession>A0A2P5DGU7</accession>
<dbReference type="AlphaFoldDB" id="A0A2P5DGU7"/>
<name>A0A2P5DGU7_PARAD</name>
<comment type="caution">
    <text evidence="2">The sequence shown here is derived from an EMBL/GenBank/DDBJ whole genome shotgun (WGS) entry which is preliminary data.</text>
</comment>
<protein>
    <submittedName>
        <fullName evidence="2">Uncharacterized protein</fullName>
    </submittedName>
</protein>
<feature type="region of interest" description="Disordered" evidence="1">
    <location>
        <begin position="41"/>
        <end position="67"/>
    </location>
</feature>
<evidence type="ECO:0000313" key="2">
    <source>
        <dbReference type="EMBL" id="PON72519.1"/>
    </source>
</evidence>
<keyword evidence="3" id="KW-1185">Reference proteome</keyword>